<proteinExistence type="inferred from homology"/>
<organism evidence="8 10">
    <name type="scientific">Paenibacillus urinalis</name>
    <dbReference type="NCBI Taxonomy" id="521520"/>
    <lineage>
        <taxon>Bacteria</taxon>
        <taxon>Bacillati</taxon>
        <taxon>Bacillota</taxon>
        <taxon>Bacilli</taxon>
        <taxon>Bacillales</taxon>
        <taxon>Paenibacillaceae</taxon>
        <taxon>Paenibacillus</taxon>
    </lineage>
</organism>
<dbReference type="PROSITE" id="PS00062">
    <property type="entry name" value="ALDOKETO_REDUCTASE_2"/>
    <property type="match status" value="1"/>
</dbReference>
<comment type="similarity">
    <text evidence="1">Belongs to the aldo/keto reductase family.</text>
</comment>
<dbReference type="PROSITE" id="PS00798">
    <property type="entry name" value="ALDOKETO_REDUCTASE_1"/>
    <property type="match status" value="1"/>
</dbReference>
<feature type="site" description="Lowers pKa of active site Tyr" evidence="6">
    <location>
        <position position="74"/>
    </location>
</feature>
<dbReference type="Gene3D" id="3.20.20.100">
    <property type="entry name" value="NADP-dependent oxidoreductase domain"/>
    <property type="match status" value="1"/>
</dbReference>
<feature type="binding site" evidence="5">
    <location>
        <position position="107"/>
    </location>
    <ligand>
        <name>substrate</name>
    </ligand>
</feature>
<dbReference type="CDD" id="cd19133">
    <property type="entry name" value="AKR_AKR5F1"/>
    <property type="match status" value="1"/>
</dbReference>
<protein>
    <submittedName>
        <fullName evidence="8">Aldo/keto reductase</fullName>
    </submittedName>
</protein>
<dbReference type="Proteomes" id="UP001220962">
    <property type="component" value="Chromosome"/>
</dbReference>
<evidence type="ECO:0000259" key="7">
    <source>
        <dbReference type="Pfam" id="PF00248"/>
    </source>
</evidence>
<dbReference type="FunFam" id="3.20.20.100:FF:000015">
    <property type="entry name" value="Oxidoreductase, aldo/keto reductase family"/>
    <property type="match status" value="1"/>
</dbReference>
<keyword evidence="2" id="KW-0521">NADP</keyword>
<evidence type="ECO:0000256" key="4">
    <source>
        <dbReference type="PIRSR" id="PIRSR000097-1"/>
    </source>
</evidence>
<dbReference type="AlphaFoldDB" id="A0AAX3MW62"/>
<evidence type="ECO:0000256" key="6">
    <source>
        <dbReference type="PIRSR" id="PIRSR000097-3"/>
    </source>
</evidence>
<evidence type="ECO:0000313" key="8">
    <source>
        <dbReference type="EMBL" id="WDH80647.1"/>
    </source>
</evidence>
<accession>A0AAX3MW62</accession>
<dbReference type="EMBL" id="CP118108">
    <property type="protein sequence ID" value="WDI00343.1"/>
    <property type="molecule type" value="Genomic_DNA"/>
</dbReference>
<evidence type="ECO:0000256" key="2">
    <source>
        <dbReference type="ARBA" id="ARBA00022857"/>
    </source>
</evidence>
<dbReference type="GO" id="GO:0016616">
    <property type="term" value="F:oxidoreductase activity, acting on the CH-OH group of donors, NAD or NADP as acceptor"/>
    <property type="evidence" value="ECO:0007669"/>
    <property type="project" value="UniProtKB-ARBA"/>
</dbReference>
<sequence length="285" mass="32764">MKYVTLNNGVQMPILGYGVYQIPDQEECEKCVLDAIEVGYRSIDTAQAYRNEEAVGRAIKKSGIPREEFFVTTKVWISNAGYEKAKASIEDSMRKMQLDYLDLVLIHQPFNDYYGTYRAMEELYKANKIRAIGVSNFYPDRYIDLVQFSEVVPAINQVETHVFNQQVKAQEIMKKYNTQIESWGPFAEGKNNFFTNPTLQEIGTKHNKSAAQVALRFLIQRDVVVIPKTVNKDRMEQNLDVFDFELSSSDMAKIAELDTGESLFFSHYDPDTVEYLTDYGKKGLE</sequence>
<evidence type="ECO:0000256" key="1">
    <source>
        <dbReference type="ARBA" id="ARBA00007905"/>
    </source>
</evidence>
<dbReference type="InterPro" id="IPR018170">
    <property type="entry name" value="Aldo/ket_reductase_CS"/>
</dbReference>
<dbReference type="PROSITE" id="PS00063">
    <property type="entry name" value="ALDOKETO_REDUCTASE_3"/>
    <property type="match status" value="1"/>
</dbReference>
<dbReference type="PANTHER" id="PTHR43827:SF3">
    <property type="entry name" value="NADP-DEPENDENT OXIDOREDUCTASE DOMAIN-CONTAINING PROTEIN"/>
    <property type="match status" value="1"/>
</dbReference>
<keyword evidence="11" id="KW-1185">Reference proteome</keyword>
<feature type="domain" description="NADP-dependent oxidoreductase" evidence="7">
    <location>
        <begin position="16"/>
        <end position="258"/>
    </location>
</feature>
<evidence type="ECO:0000256" key="3">
    <source>
        <dbReference type="ARBA" id="ARBA00023002"/>
    </source>
</evidence>
<dbReference type="PRINTS" id="PR00069">
    <property type="entry name" value="ALDKETRDTASE"/>
</dbReference>
<gene>
    <name evidence="8" type="ORF">PUW23_13875</name>
    <name evidence="9" type="ORF">PUW25_13620</name>
</gene>
<dbReference type="EMBL" id="CP118101">
    <property type="protein sequence ID" value="WDH80647.1"/>
    <property type="molecule type" value="Genomic_DNA"/>
</dbReference>
<feature type="active site" description="Proton donor" evidence="4">
    <location>
        <position position="49"/>
    </location>
</feature>
<dbReference type="RefSeq" id="WP_047911938.1">
    <property type="nucleotide sequence ID" value="NZ_CP118101.1"/>
</dbReference>
<keyword evidence="3" id="KW-0560">Oxidoreductase</keyword>
<dbReference type="Pfam" id="PF00248">
    <property type="entry name" value="Aldo_ket_red"/>
    <property type="match status" value="1"/>
</dbReference>
<dbReference type="InterPro" id="IPR036812">
    <property type="entry name" value="NAD(P)_OxRdtase_dom_sf"/>
</dbReference>
<dbReference type="PIRSF" id="PIRSF000097">
    <property type="entry name" value="AKR"/>
    <property type="match status" value="1"/>
</dbReference>
<evidence type="ECO:0000313" key="10">
    <source>
        <dbReference type="Proteomes" id="UP001220962"/>
    </source>
</evidence>
<name>A0AAX3MW62_9BACL</name>
<dbReference type="PANTHER" id="PTHR43827">
    <property type="entry name" value="2,5-DIKETO-D-GLUCONIC ACID REDUCTASE"/>
    <property type="match status" value="1"/>
</dbReference>
<evidence type="ECO:0000313" key="9">
    <source>
        <dbReference type="EMBL" id="WDI00343.1"/>
    </source>
</evidence>
<dbReference type="InterPro" id="IPR020471">
    <property type="entry name" value="AKR"/>
</dbReference>
<dbReference type="InterPro" id="IPR023210">
    <property type="entry name" value="NADP_OxRdtase_dom"/>
</dbReference>
<dbReference type="SUPFAM" id="SSF51430">
    <property type="entry name" value="NAD(P)-linked oxidoreductase"/>
    <property type="match status" value="1"/>
</dbReference>
<evidence type="ECO:0000313" key="11">
    <source>
        <dbReference type="Proteomes" id="UP001221519"/>
    </source>
</evidence>
<evidence type="ECO:0000256" key="5">
    <source>
        <dbReference type="PIRSR" id="PIRSR000097-2"/>
    </source>
</evidence>
<reference evidence="8 11" key="1">
    <citation type="submission" date="2023-02" db="EMBL/GenBank/DDBJ databases">
        <title>Pathogen: clinical or host-associated sample.</title>
        <authorList>
            <person name="Hergert J."/>
            <person name="Casey R."/>
            <person name="Wagner J."/>
            <person name="Young E.L."/>
            <person name="Oakeson K.F."/>
        </authorList>
    </citation>
    <scope>NUCLEOTIDE SEQUENCE</scope>
    <source>
        <strain evidence="9 11">2022CK-00829</strain>
        <strain evidence="8">2022CK-00830</strain>
    </source>
</reference>
<dbReference type="Proteomes" id="UP001221519">
    <property type="component" value="Chromosome"/>
</dbReference>